<dbReference type="InterPro" id="IPR036188">
    <property type="entry name" value="FAD/NAD-bd_sf"/>
</dbReference>
<dbReference type="GO" id="GO:0004497">
    <property type="term" value="F:monooxygenase activity"/>
    <property type="evidence" value="ECO:0007669"/>
    <property type="project" value="UniProtKB-KW"/>
</dbReference>
<dbReference type="Gene3D" id="3.50.50.60">
    <property type="entry name" value="FAD/NAD(P)-binding domain"/>
    <property type="match status" value="1"/>
</dbReference>
<keyword evidence="2" id="KW-0285">Flavoprotein</keyword>
<keyword evidence="3" id="KW-0274">FAD</keyword>
<feature type="domain" description="FAD-binding" evidence="6">
    <location>
        <begin position="10"/>
        <end position="48"/>
    </location>
</feature>
<evidence type="ECO:0000256" key="4">
    <source>
        <dbReference type="ARBA" id="ARBA00023002"/>
    </source>
</evidence>
<protein>
    <recommendedName>
        <fullName evidence="6">FAD-binding domain-containing protein</fullName>
    </recommendedName>
</protein>
<reference evidence="8" key="2">
    <citation type="journal article" date="2018" name="Nat. Commun.">
        <title>Extreme sensitivity to ultraviolet light in the fungal pathogen causing white-nose syndrome of bats.</title>
        <authorList>
            <person name="Palmer J.M."/>
            <person name="Drees K.P."/>
            <person name="Foster J.T."/>
            <person name="Lindner D.L."/>
        </authorList>
    </citation>
    <scope>NUCLEOTIDE SEQUENCE [LARGE SCALE GENOMIC DNA]</scope>
    <source>
        <strain evidence="8">UAMH 10579</strain>
    </source>
</reference>
<dbReference type="PRINTS" id="PR00420">
    <property type="entry name" value="RNGMNOXGNASE"/>
</dbReference>
<dbReference type="AlphaFoldDB" id="A0A1B8G6I1"/>
<keyword evidence="5" id="KW-0503">Monooxygenase</keyword>
<proteinExistence type="predicted"/>
<dbReference type="Proteomes" id="UP000091956">
    <property type="component" value="Unassembled WGS sequence"/>
</dbReference>
<dbReference type="STRING" id="342668.A0A1B8G6I1"/>
<keyword evidence="8" id="KW-1185">Reference proteome</keyword>
<name>A0A1B8G6I1_9PEZI</name>
<dbReference type="RefSeq" id="XP_018125164.1">
    <property type="nucleotide sequence ID" value="XM_018279928.2"/>
</dbReference>
<evidence type="ECO:0000256" key="2">
    <source>
        <dbReference type="ARBA" id="ARBA00022630"/>
    </source>
</evidence>
<dbReference type="InterPro" id="IPR002938">
    <property type="entry name" value="FAD-bd"/>
</dbReference>
<evidence type="ECO:0000313" key="7">
    <source>
        <dbReference type="EMBL" id="OBT91431.1"/>
    </source>
</evidence>
<organism evidence="7 8">
    <name type="scientific">Pseudogymnoascus verrucosus</name>
    <dbReference type="NCBI Taxonomy" id="342668"/>
    <lineage>
        <taxon>Eukaryota</taxon>
        <taxon>Fungi</taxon>
        <taxon>Dikarya</taxon>
        <taxon>Ascomycota</taxon>
        <taxon>Pezizomycotina</taxon>
        <taxon>Leotiomycetes</taxon>
        <taxon>Thelebolales</taxon>
        <taxon>Thelebolaceae</taxon>
        <taxon>Pseudogymnoascus</taxon>
    </lineage>
</organism>
<evidence type="ECO:0000256" key="5">
    <source>
        <dbReference type="ARBA" id="ARBA00023033"/>
    </source>
</evidence>
<dbReference type="PANTHER" id="PTHR47178:SF3">
    <property type="entry name" value="FAD-BINDING DOMAIN-CONTAINING PROTEIN"/>
    <property type="match status" value="1"/>
</dbReference>
<evidence type="ECO:0000256" key="1">
    <source>
        <dbReference type="ARBA" id="ARBA00001974"/>
    </source>
</evidence>
<dbReference type="EMBL" id="KV460292">
    <property type="protein sequence ID" value="OBT91431.1"/>
    <property type="molecule type" value="Genomic_DNA"/>
</dbReference>
<dbReference type="OrthoDB" id="47494at2759"/>
<evidence type="ECO:0000313" key="8">
    <source>
        <dbReference type="Proteomes" id="UP000091956"/>
    </source>
</evidence>
<feature type="domain" description="FAD-binding" evidence="6">
    <location>
        <begin position="122"/>
        <end position="371"/>
    </location>
</feature>
<dbReference type="Pfam" id="PF01494">
    <property type="entry name" value="FAD_binding_3"/>
    <property type="match status" value="2"/>
</dbReference>
<comment type="cofactor">
    <cofactor evidence="1">
        <name>FAD</name>
        <dbReference type="ChEBI" id="CHEBI:57692"/>
    </cofactor>
</comment>
<gene>
    <name evidence="7" type="ORF">VE01_10531</name>
</gene>
<dbReference type="SUPFAM" id="SSF51905">
    <property type="entry name" value="FAD/NAD(P)-binding domain"/>
    <property type="match status" value="1"/>
</dbReference>
<evidence type="ECO:0000256" key="3">
    <source>
        <dbReference type="ARBA" id="ARBA00022827"/>
    </source>
</evidence>
<dbReference type="PANTHER" id="PTHR47178">
    <property type="entry name" value="MONOOXYGENASE, FAD-BINDING"/>
    <property type="match status" value="1"/>
</dbReference>
<evidence type="ECO:0000259" key="6">
    <source>
        <dbReference type="Pfam" id="PF01494"/>
    </source>
</evidence>
<reference evidence="7 8" key="1">
    <citation type="submission" date="2016-03" db="EMBL/GenBank/DDBJ databases">
        <title>Comparative genomics of Pseudogymnoascus destructans, the fungus causing white-nose syndrome of bats.</title>
        <authorList>
            <person name="Palmer J.M."/>
            <person name="Drees K.P."/>
            <person name="Foster J.T."/>
            <person name="Lindner D.L."/>
        </authorList>
    </citation>
    <scope>NUCLEOTIDE SEQUENCE [LARGE SCALE GENOMIC DNA]</scope>
    <source>
        <strain evidence="7 8">UAMH 10579</strain>
    </source>
</reference>
<dbReference type="GO" id="GO:0071949">
    <property type="term" value="F:FAD binding"/>
    <property type="evidence" value="ECO:0007669"/>
    <property type="project" value="InterPro"/>
</dbReference>
<accession>A0A1B8G6I1</accession>
<sequence>MNAPNSGNETVAIVGSGLTGLLAAQGLKLNGITAVVFEREESLDARSREWTILVHWAMPIFAKLVPKHILANLSEALCNPHLDFNDEVESLPCYNGITGDLLFSSSTPGARRVNRRQLRRLLAQGIDIRWNKSVRELLQTGSGVRLEFEDGGTFDADHILGADGSSSKVREMLLGVEQAQPRQSGFLFATGVTKFGDADKTNAVVQAHPVAALMMGASTVGAVGVMSVDDPNDTSTWTTFWVKIWHGDPVDLKGQEALNYIKENTAPLRGIFQSAIDWTPDGSYVSINEMKYWVPTPWNNYGGRVTLAGDAAHPMLVYRGQGFQHSITDVDNYVNALIQVRSSSSDATSREMIIGAYDSEMVERGATAVQQSLIEAENSLDLEKVKKMLMMRQGHSKSA</sequence>
<keyword evidence="4" id="KW-0560">Oxidoreductase</keyword>
<dbReference type="GeneID" id="28843917"/>